<proteinExistence type="predicted"/>
<keyword evidence="1" id="KW-0812">Transmembrane</keyword>
<evidence type="ECO:0000313" key="2">
    <source>
        <dbReference type="Proteomes" id="UP000492821"/>
    </source>
</evidence>
<keyword evidence="2" id="KW-1185">Reference proteome</keyword>
<keyword evidence="1" id="KW-1133">Transmembrane helix</keyword>
<feature type="transmembrane region" description="Helical" evidence="1">
    <location>
        <begin position="56"/>
        <end position="73"/>
    </location>
</feature>
<keyword evidence="1" id="KW-0472">Membrane</keyword>
<dbReference type="AlphaFoldDB" id="A0A7E4USR1"/>
<evidence type="ECO:0000256" key="1">
    <source>
        <dbReference type="SAM" id="Phobius"/>
    </source>
</evidence>
<name>A0A7E4USR1_PANRE</name>
<reference evidence="2" key="1">
    <citation type="journal article" date="2013" name="Genetics">
        <title>The draft genome and transcriptome of Panagrellus redivivus are shaped by the harsh demands of a free-living lifestyle.</title>
        <authorList>
            <person name="Srinivasan J."/>
            <person name="Dillman A.R."/>
            <person name="Macchietto M.G."/>
            <person name="Heikkinen L."/>
            <person name="Lakso M."/>
            <person name="Fracchia K.M."/>
            <person name="Antoshechkin I."/>
            <person name="Mortazavi A."/>
            <person name="Wong G."/>
            <person name="Sternberg P.W."/>
        </authorList>
    </citation>
    <scope>NUCLEOTIDE SEQUENCE [LARGE SCALE GENOMIC DNA]</scope>
    <source>
        <strain evidence="2">MT8872</strain>
    </source>
</reference>
<sequence>MHCILVVGWCQRELHFAFPFQLSNEGIAYRTLNSICFLKHSNIGQHSTVMMVSSRFLLNLLILAIWVVLVVVADSSFTGTDENFNFDTLGGLGLGKRSSSQRSHSVRSAMLRRLAASGHFPFRVGDDDYYATLI</sequence>
<dbReference type="WBParaSite" id="Pan_g12387.t1">
    <property type="protein sequence ID" value="Pan_g12387.t1"/>
    <property type="gene ID" value="Pan_g12387"/>
</dbReference>
<protein>
    <submittedName>
        <fullName evidence="3">Secreted protein</fullName>
    </submittedName>
</protein>
<evidence type="ECO:0000313" key="3">
    <source>
        <dbReference type="WBParaSite" id="Pan_g12387.t1"/>
    </source>
</evidence>
<reference evidence="3" key="2">
    <citation type="submission" date="2020-10" db="UniProtKB">
        <authorList>
            <consortium name="WormBaseParasite"/>
        </authorList>
    </citation>
    <scope>IDENTIFICATION</scope>
</reference>
<accession>A0A7E4USR1</accession>
<dbReference type="Proteomes" id="UP000492821">
    <property type="component" value="Unassembled WGS sequence"/>
</dbReference>
<organism evidence="2 3">
    <name type="scientific">Panagrellus redivivus</name>
    <name type="common">Microworm</name>
    <dbReference type="NCBI Taxonomy" id="6233"/>
    <lineage>
        <taxon>Eukaryota</taxon>
        <taxon>Metazoa</taxon>
        <taxon>Ecdysozoa</taxon>
        <taxon>Nematoda</taxon>
        <taxon>Chromadorea</taxon>
        <taxon>Rhabditida</taxon>
        <taxon>Tylenchina</taxon>
        <taxon>Panagrolaimomorpha</taxon>
        <taxon>Panagrolaimoidea</taxon>
        <taxon>Panagrolaimidae</taxon>
        <taxon>Panagrellus</taxon>
    </lineage>
</organism>